<dbReference type="Proteomes" id="UP000183832">
    <property type="component" value="Unassembled WGS sequence"/>
</dbReference>
<evidence type="ECO:0000313" key="1">
    <source>
        <dbReference type="EMBL" id="CRK97890.1"/>
    </source>
</evidence>
<proteinExistence type="predicted"/>
<accession>A0A1J1IDQ4</accession>
<sequence length="66" mass="7608">MYMGKHFIQVRSSSVSNSYSLATKKDLQTYETRQKRNNILQLHKKAEMRILDSTAEAQLSCVVSSR</sequence>
<dbReference type="EMBL" id="CVRI01000047">
    <property type="protein sequence ID" value="CRK97890.1"/>
    <property type="molecule type" value="Genomic_DNA"/>
</dbReference>
<organism evidence="1 2">
    <name type="scientific">Clunio marinus</name>
    <dbReference type="NCBI Taxonomy" id="568069"/>
    <lineage>
        <taxon>Eukaryota</taxon>
        <taxon>Metazoa</taxon>
        <taxon>Ecdysozoa</taxon>
        <taxon>Arthropoda</taxon>
        <taxon>Hexapoda</taxon>
        <taxon>Insecta</taxon>
        <taxon>Pterygota</taxon>
        <taxon>Neoptera</taxon>
        <taxon>Endopterygota</taxon>
        <taxon>Diptera</taxon>
        <taxon>Nematocera</taxon>
        <taxon>Chironomoidea</taxon>
        <taxon>Chironomidae</taxon>
        <taxon>Clunio</taxon>
    </lineage>
</organism>
<evidence type="ECO:0000313" key="2">
    <source>
        <dbReference type="Proteomes" id="UP000183832"/>
    </source>
</evidence>
<name>A0A1J1IDQ4_9DIPT</name>
<gene>
    <name evidence="1" type="ORF">CLUMA_CG011265</name>
</gene>
<dbReference type="AlphaFoldDB" id="A0A1J1IDQ4"/>
<keyword evidence="2" id="KW-1185">Reference proteome</keyword>
<protein>
    <submittedName>
        <fullName evidence="1">CLUMA_CG011265, isoform A</fullName>
    </submittedName>
</protein>
<reference evidence="1 2" key="1">
    <citation type="submission" date="2015-04" db="EMBL/GenBank/DDBJ databases">
        <authorList>
            <person name="Syromyatnikov M.Y."/>
            <person name="Popov V.N."/>
        </authorList>
    </citation>
    <scope>NUCLEOTIDE SEQUENCE [LARGE SCALE GENOMIC DNA]</scope>
</reference>